<dbReference type="Proteomes" id="UP000749646">
    <property type="component" value="Unassembled WGS sequence"/>
</dbReference>
<gene>
    <name evidence="1" type="ORF">BGZ65_011729</name>
</gene>
<reference evidence="1" key="1">
    <citation type="journal article" date="2020" name="Fungal Divers.">
        <title>Resolving the Mortierellaceae phylogeny through synthesis of multi-gene phylogenetics and phylogenomics.</title>
        <authorList>
            <person name="Vandepol N."/>
            <person name="Liber J."/>
            <person name="Desiro A."/>
            <person name="Na H."/>
            <person name="Kennedy M."/>
            <person name="Barry K."/>
            <person name="Grigoriev I.V."/>
            <person name="Miller A.N."/>
            <person name="O'Donnell K."/>
            <person name="Stajich J.E."/>
            <person name="Bonito G."/>
        </authorList>
    </citation>
    <scope>NUCLEOTIDE SEQUENCE</scope>
    <source>
        <strain evidence="1">MES-2147</strain>
    </source>
</reference>
<protein>
    <submittedName>
        <fullName evidence="1">Uncharacterized protein</fullName>
    </submittedName>
</protein>
<comment type="caution">
    <text evidence="1">The sequence shown here is derived from an EMBL/GenBank/DDBJ whole genome shotgun (WGS) entry which is preliminary data.</text>
</comment>
<dbReference type="AlphaFoldDB" id="A0A9P6IQX8"/>
<organism evidence="1 2">
    <name type="scientific">Modicella reniformis</name>
    <dbReference type="NCBI Taxonomy" id="1440133"/>
    <lineage>
        <taxon>Eukaryota</taxon>
        <taxon>Fungi</taxon>
        <taxon>Fungi incertae sedis</taxon>
        <taxon>Mucoromycota</taxon>
        <taxon>Mortierellomycotina</taxon>
        <taxon>Mortierellomycetes</taxon>
        <taxon>Mortierellales</taxon>
        <taxon>Mortierellaceae</taxon>
        <taxon>Modicella</taxon>
    </lineage>
</organism>
<dbReference type="EMBL" id="JAAAHW010008276">
    <property type="protein sequence ID" value="KAF9944680.1"/>
    <property type="molecule type" value="Genomic_DNA"/>
</dbReference>
<evidence type="ECO:0000313" key="2">
    <source>
        <dbReference type="Proteomes" id="UP000749646"/>
    </source>
</evidence>
<proteinExistence type="predicted"/>
<sequence length="65" mass="7136">MPEIGQWTQLLSSILAIYPNGCAKPLRGLAERQVLLSNVLLSCPITPVRDAVIDLMFETLLGLQD</sequence>
<feature type="non-terminal residue" evidence="1">
    <location>
        <position position="65"/>
    </location>
</feature>
<name>A0A9P6IQX8_9FUNG</name>
<accession>A0A9P6IQX8</accession>
<evidence type="ECO:0000313" key="1">
    <source>
        <dbReference type="EMBL" id="KAF9944680.1"/>
    </source>
</evidence>
<keyword evidence="2" id="KW-1185">Reference proteome</keyword>
<dbReference type="OrthoDB" id="420187at2759"/>